<keyword evidence="2" id="KW-1185">Reference proteome</keyword>
<dbReference type="SUPFAM" id="SSF53335">
    <property type="entry name" value="S-adenosyl-L-methionine-dependent methyltransferases"/>
    <property type="match status" value="1"/>
</dbReference>
<gene>
    <name evidence="1" type="ORF">MNEG_10846</name>
</gene>
<sequence>MQVGPYHLLIRQRPAASGAARHLAEGPRVEWPQDDEEDAAAAAAGQLPDLSNVGLVVWSSGYVLADLLLRRPPLGAWPGVTVLELGSGTGVCGMFLAAAGARALLTDLPHITPLTRDNVAANCGGGAGGSGAAGAPLVVDFAWGEPARALRERAAAAAAASGASWWRQRLQQTPQGLPDLQPDQRPDGGLSDHERGIMTFDLIVAADVLYEPRGHAPLLQSLQELSSPHTQVYISYRRRGMGEEGFAAAAAGAGWAVQEVPLELLHAEFQGGEYRVMALCQL</sequence>
<dbReference type="GeneID" id="25728049"/>
<evidence type="ECO:0000313" key="2">
    <source>
        <dbReference type="Proteomes" id="UP000054498"/>
    </source>
</evidence>
<dbReference type="InterPro" id="IPR019410">
    <property type="entry name" value="Methyltransf_16"/>
</dbReference>
<evidence type="ECO:0000313" key="1">
    <source>
        <dbReference type="EMBL" id="KIY97118.1"/>
    </source>
</evidence>
<protein>
    <submittedName>
        <fullName evidence="1">Uncharacterized protein</fullName>
    </submittedName>
</protein>
<dbReference type="Pfam" id="PF10294">
    <property type="entry name" value="Methyltransf_16"/>
    <property type="match status" value="2"/>
</dbReference>
<dbReference type="RefSeq" id="XP_013896138.1">
    <property type="nucleotide sequence ID" value="XM_014040684.1"/>
</dbReference>
<accession>A0A0D2KN76</accession>
<dbReference type="Proteomes" id="UP000054498">
    <property type="component" value="Unassembled WGS sequence"/>
</dbReference>
<organism evidence="1 2">
    <name type="scientific">Monoraphidium neglectum</name>
    <dbReference type="NCBI Taxonomy" id="145388"/>
    <lineage>
        <taxon>Eukaryota</taxon>
        <taxon>Viridiplantae</taxon>
        <taxon>Chlorophyta</taxon>
        <taxon>core chlorophytes</taxon>
        <taxon>Chlorophyceae</taxon>
        <taxon>CS clade</taxon>
        <taxon>Sphaeropleales</taxon>
        <taxon>Selenastraceae</taxon>
        <taxon>Monoraphidium</taxon>
    </lineage>
</organism>
<dbReference type="EMBL" id="KK102701">
    <property type="protein sequence ID" value="KIY97118.1"/>
    <property type="molecule type" value="Genomic_DNA"/>
</dbReference>
<dbReference type="PANTHER" id="PTHR14614">
    <property type="entry name" value="HEPATOCELLULAR CARCINOMA-ASSOCIATED ANTIGEN"/>
    <property type="match status" value="1"/>
</dbReference>
<name>A0A0D2KN76_9CHLO</name>
<reference evidence="1 2" key="1">
    <citation type="journal article" date="2013" name="BMC Genomics">
        <title>Reconstruction of the lipid metabolism for the microalga Monoraphidium neglectum from its genome sequence reveals characteristics suitable for biofuel production.</title>
        <authorList>
            <person name="Bogen C."/>
            <person name="Al-Dilaimi A."/>
            <person name="Albersmeier A."/>
            <person name="Wichmann J."/>
            <person name="Grundmann M."/>
            <person name="Rupp O."/>
            <person name="Lauersen K.J."/>
            <person name="Blifernez-Klassen O."/>
            <person name="Kalinowski J."/>
            <person name="Goesmann A."/>
            <person name="Mussgnug J.H."/>
            <person name="Kruse O."/>
        </authorList>
    </citation>
    <scope>NUCLEOTIDE SEQUENCE [LARGE SCALE GENOMIC DNA]</scope>
    <source>
        <strain evidence="1 2">SAG 48.87</strain>
    </source>
</reference>
<proteinExistence type="predicted"/>
<dbReference type="Gene3D" id="3.40.50.150">
    <property type="entry name" value="Vaccinia Virus protein VP39"/>
    <property type="match status" value="1"/>
</dbReference>
<dbReference type="KEGG" id="mng:MNEG_10846"/>
<dbReference type="AlphaFoldDB" id="A0A0D2KN76"/>
<dbReference type="InterPro" id="IPR029063">
    <property type="entry name" value="SAM-dependent_MTases_sf"/>
</dbReference>
<dbReference type="PANTHER" id="PTHR14614:SF132">
    <property type="entry name" value="PROTEIN-LYSINE METHYLTRANSFERASE C42C1.13"/>
    <property type="match status" value="1"/>
</dbReference>
<dbReference type="OrthoDB" id="413520at2759"/>